<dbReference type="Proteomes" id="UP001305702">
    <property type="component" value="Chromosome"/>
</dbReference>
<accession>A0AA96LE01</accession>
<evidence type="ECO:0000259" key="6">
    <source>
        <dbReference type="Pfam" id="PF14833"/>
    </source>
</evidence>
<dbReference type="InterPro" id="IPR008927">
    <property type="entry name" value="6-PGluconate_DH-like_C_sf"/>
</dbReference>
<evidence type="ECO:0000256" key="1">
    <source>
        <dbReference type="ARBA" id="ARBA00009080"/>
    </source>
</evidence>
<evidence type="ECO:0000259" key="5">
    <source>
        <dbReference type="Pfam" id="PF03446"/>
    </source>
</evidence>
<proteinExistence type="inferred from homology"/>
<dbReference type="InterPro" id="IPR002204">
    <property type="entry name" value="3-OH-isobutyrate_DH-rel_CS"/>
</dbReference>
<evidence type="ECO:0000256" key="2">
    <source>
        <dbReference type="ARBA" id="ARBA00023002"/>
    </source>
</evidence>
<comment type="similarity">
    <text evidence="1">Belongs to the HIBADH-related family.</text>
</comment>
<dbReference type="AlphaFoldDB" id="A0AA96LE01"/>
<dbReference type="Pfam" id="PF03446">
    <property type="entry name" value="NAD_binding_2"/>
    <property type="match status" value="1"/>
</dbReference>
<name>A0AA96LE01_9BACL</name>
<dbReference type="PANTHER" id="PTHR43060:SF15">
    <property type="entry name" value="3-HYDROXYISOBUTYRATE DEHYDROGENASE-LIKE 1, MITOCHONDRIAL-RELATED"/>
    <property type="match status" value="1"/>
</dbReference>
<dbReference type="GO" id="GO:0016054">
    <property type="term" value="P:organic acid catabolic process"/>
    <property type="evidence" value="ECO:0007669"/>
    <property type="project" value="UniProtKB-ARBA"/>
</dbReference>
<keyword evidence="2 7" id="KW-0560">Oxidoreductase</keyword>
<dbReference type="KEGG" id="paun:MJA45_22600"/>
<dbReference type="InterPro" id="IPR006115">
    <property type="entry name" value="6PGDH_NADP-bd"/>
</dbReference>
<protein>
    <submittedName>
        <fullName evidence="7">NAD(P)-dependent oxidoreductase</fullName>
        <ecNumber evidence="7">1.1.-.-</ecNumber>
    </submittedName>
</protein>
<dbReference type="Gene3D" id="1.10.1040.10">
    <property type="entry name" value="N-(1-d-carboxylethyl)-l-norvaline Dehydrogenase, domain 2"/>
    <property type="match status" value="1"/>
</dbReference>
<dbReference type="InterPro" id="IPR029154">
    <property type="entry name" value="HIBADH-like_NADP-bd"/>
</dbReference>
<feature type="domain" description="3-hydroxyisobutyrate dehydrogenase-like NAD-binding" evidence="6">
    <location>
        <begin position="165"/>
        <end position="284"/>
    </location>
</feature>
<dbReference type="RefSeq" id="WP_315604159.1">
    <property type="nucleotide sequence ID" value="NZ_CP130318.1"/>
</dbReference>
<dbReference type="GO" id="GO:0016491">
    <property type="term" value="F:oxidoreductase activity"/>
    <property type="evidence" value="ECO:0007669"/>
    <property type="project" value="UniProtKB-KW"/>
</dbReference>
<keyword evidence="8" id="KW-1185">Reference proteome</keyword>
<dbReference type="PIRSF" id="PIRSF000103">
    <property type="entry name" value="HIBADH"/>
    <property type="match status" value="1"/>
</dbReference>
<evidence type="ECO:0000256" key="3">
    <source>
        <dbReference type="ARBA" id="ARBA00023027"/>
    </source>
</evidence>
<dbReference type="PANTHER" id="PTHR43060">
    <property type="entry name" value="3-HYDROXYISOBUTYRATE DEHYDROGENASE-LIKE 1, MITOCHONDRIAL-RELATED"/>
    <property type="match status" value="1"/>
</dbReference>
<dbReference type="InterPro" id="IPR013328">
    <property type="entry name" value="6PGD_dom2"/>
</dbReference>
<gene>
    <name evidence="7" type="ORF">MJA45_22600</name>
</gene>
<dbReference type="Pfam" id="PF14833">
    <property type="entry name" value="NAD_binding_11"/>
    <property type="match status" value="1"/>
</dbReference>
<dbReference type="EC" id="1.1.-.-" evidence="7"/>
<keyword evidence="3" id="KW-0520">NAD</keyword>
<dbReference type="InterPro" id="IPR036291">
    <property type="entry name" value="NAD(P)-bd_dom_sf"/>
</dbReference>
<dbReference type="Gene3D" id="3.40.50.720">
    <property type="entry name" value="NAD(P)-binding Rossmann-like Domain"/>
    <property type="match status" value="1"/>
</dbReference>
<evidence type="ECO:0000313" key="7">
    <source>
        <dbReference type="EMBL" id="WNQ10385.1"/>
    </source>
</evidence>
<feature type="active site" evidence="4">
    <location>
        <position position="171"/>
    </location>
</feature>
<reference evidence="7 8" key="1">
    <citation type="submission" date="2022-02" db="EMBL/GenBank/DDBJ databases">
        <title>Paenibacillus sp. MBLB1776 Whole Genome Shotgun Sequencing.</title>
        <authorList>
            <person name="Hwang C.Y."/>
            <person name="Cho E.-S."/>
            <person name="Seo M.-J."/>
        </authorList>
    </citation>
    <scope>NUCLEOTIDE SEQUENCE [LARGE SCALE GENOMIC DNA]</scope>
    <source>
        <strain evidence="7 8">MBLB1776</strain>
    </source>
</reference>
<evidence type="ECO:0000313" key="8">
    <source>
        <dbReference type="Proteomes" id="UP001305702"/>
    </source>
</evidence>
<dbReference type="SUPFAM" id="SSF48179">
    <property type="entry name" value="6-phosphogluconate dehydrogenase C-terminal domain-like"/>
    <property type="match status" value="1"/>
</dbReference>
<dbReference type="GO" id="GO:0051287">
    <property type="term" value="F:NAD binding"/>
    <property type="evidence" value="ECO:0007669"/>
    <property type="project" value="InterPro"/>
</dbReference>
<feature type="domain" description="6-phosphogluconate dehydrogenase NADP-binding" evidence="5">
    <location>
        <begin position="4"/>
        <end position="162"/>
    </location>
</feature>
<dbReference type="EMBL" id="CP130318">
    <property type="protein sequence ID" value="WNQ10385.1"/>
    <property type="molecule type" value="Genomic_DNA"/>
</dbReference>
<evidence type="ECO:0000256" key="4">
    <source>
        <dbReference type="PIRSR" id="PIRSR000103-1"/>
    </source>
</evidence>
<dbReference type="GO" id="GO:0050661">
    <property type="term" value="F:NADP binding"/>
    <property type="evidence" value="ECO:0007669"/>
    <property type="project" value="InterPro"/>
</dbReference>
<organism evidence="7 8">
    <name type="scientific">Paenibacillus aurantius</name>
    <dbReference type="NCBI Taxonomy" id="2918900"/>
    <lineage>
        <taxon>Bacteria</taxon>
        <taxon>Bacillati</taxon>
        <taxon>Bacillota</taxon>
        <taxon>Bacilli</taxon>
        <taxon>Bacillales</taxon>
        <taxon>Paenibacillaceae</taxon>
        <taxon>Paenibacillus</taxon>
    </lineage>
</organism>
<dbReference type="PROSITE" id="PS00895">
    <property type="entry name" value="3_HYDROXYISOBUT_DH"/>
    <property type="match status" value="1"/>
</dbReference>
<dbReference type="SUPFAM" id="SSF51735">
    <property type="entry name" value="NAD(P)-binding Rossmann-fold domains"/>
    <property type="match status" value="1"/>
</dbReference>
<sequence length="308" mass="32369">MKSVGFIGLGTMGFPMARNLIKKGYPLTVYNRTPEKAAELVALGAVQVDTPAEAARAAEVLFTNVSDDAALLELLQREGGILEGAHTGLTVVDCSTVAPETSRTAAQELAKRGAGFLDAPVTGSRPGAENGTLVFMVGGSEELLNRHMDLFETLGSRILHMGPSGAGSYTKLAHNTIVGINAAALVEGMSFAAKAGVDPDKLLTIILNGGAGSKQAELKGRKIIEHDFSVQFSLGLMLKDMLLAARDTARFQMPSPMLHSATSLYQMGLAKGLGQQDLCSIVECYEEWLDLKISSGGTPSAQSDGRSS</sequence>
<dbReference type="InterPro" id="IPR015815">
    <property type="entry name" value="HIBADH-related"/>
</dbReference>